<evidence type="ECO:0000256" key="2">
    <source>
        <dbReference type="ARBA" id="ARBA00022598"/>
    </source>
</evidence>
<evidence type="ECO:0000256" key="4">
    <source>
        <dbReference type="ARBA" id="ARBA00022840"/>
    </source>
</evidence>
<dbReference type="InterPro" id="IPR005480">
    <property type="entry name" value="CPSase_lsu_oligo"/>
</dbReference>
<dbReference type="EMBL" id="LGKG01000070">
    <property type="protein sequence ID" value="KPC64767.1"/>
    <property type="molecule type" value="Genomic_DNA"/>
</dbReference>
<dbReference type="AlphaFoldDB" id="A0A0N1JY35"/>
<evidence type="ECO:0000259" key="5">
    <source>
        <dbReference type="SMART" id="SM01096"/>
    </source>
</evidence>
<proteinExistence type="predicted"/>
<dbReference type="GO" id="GO:0006541">
    <property type="term" value="P:glutamine metabolic process"/>
    <property type="evidence" value="ECO:0007669"/>
    <property type="project" value="TreeGrafter"/>
</dbReference>
<dbReference type="GO" id="GO:0005737">
    <property type="term" value="C:cytoplasm"/>
    <property type="evidence" value="ECO:0007669"/>
    <property type="project" value="TreeGrafter"/>
</dbReference>
<evidence type="ECO:0000313" key="7">
    <source>
        <dbReference type="Proteomes" id="UP000037982"/>
    </source>
</evidence>
<keyword evidence="2" id="KW-0436">Ligase</keyword>
<accession>A0A0N1JY35</accession>
<feature type="non-terminal residue" evidence="6">
    <location>
        <position position="135"/>
    </location>
</feature>
<dbReference type="SUPFAM" id="SSF48108">
    <property type="entry name" value="Carbamoyl phosphate synthetase, large subunit connection domain"/>
    <property type="match status" value="1"/>
</dbReference>
<dbReference type="GO" id="GO:0004088">
    <property type="term" value="F:carbamoyl-phosphate synthase (glutamine-hydrolyzing) activity"/>
    <property type="evidence" value="ECO:0007669"/>
    <property type="project" value="TreeGrafter"/>
</dbReference>
<dbReference type="PANTHER" id="PTHR11405:SF53">
    <property type="entry name" value="CARBAMOYL-PHOSPHATE SYNTHASE [AMMONIA], MITOCHONDRIAL"/>
    <property type="match status" value="1"/>
</dbReference>
<dbReference type="SMART" id="SM01096">
    <property type="entry name" value="CPSase_L_D3"/>
    <property type="match status" value="1"/>
</dbReference>
<gene>
    <name evidence="6" type="ORF">ADL29_10290</name>
</gene>
<organism evidence="6 7">
    <name type="scientific">Streptomyces chattanoogensis</name>
    <dbReference type="NCBI Taxonomy" id="66876"/>
    <lineage>
        <taxon>Bacteria</taxon>
        <taxon>Bacillati</taxon>
        <taxon>Actinomycetota</taxon>
        <taxon>Actinomycetes</taxon>
        <taxon>Kitasatosporales</taxon>
        <taxon>Streptomycetaceae</taxon>
        <taxon>Streptomyces</taxon>
    </lineage>
</organism>
<name>A0A0N1JY35_9ACTN</name>
<keyword evidence="3" id="KW-0547">Nucleotide-binding</keyword>
<dbReference type="Pfam" id="PF02787">
    <property type="entry name" value="CPSase_L_D3"/>
    <property type="match status" value="1"/>
</dbReference>
<evidence type="ECO:0000256" key="3">
    <source>
        <dbReference type="ARBA" id="ARBA00022741"/>
    </source>
</evidence>
<protein>
    <submittedName>
        <fullName evidence="6">Carbamoyl-phosphate synthase large subunit</fullName>
    </submittedName>
</protein>
<dbReference type="InterPro" id="IPR036897">
    <property type="entry name" value="CarbamoylP_synth_lsu_oligo_sf"/>
</dbReference>
<keyword evidence="1" id="KW-0028">Amino-acid biosynthesis</keyword>
<dbReference type="PANTHER" id="PTHR11405">
    <property type="entry name" value="CARBAMOYLTRANSFERASE FAMILY MEMBER"/>
    <property type="match status" value="1"/>
</dbReference>
<dbReference type="GO" id="GO:0005524">
    <property type="term" value="F:ATP binding"/>
    <property type="evidence" value="ECO:0007669"/>
    <property type="project" value="UniProtKB-KW"/>
</dbReference>
<evidence type="ECO:0000313" key="6">
    <source>
        <dbReference type="EMBL" id="KPC64767.1"/>
    </source>
</evidence>
<dbReference type="Gene3D" id="1.10.1030.10">
    <property type="entry name" value="Carbamoyl-phosphate synthetase, large subunit oligomerisation domain"/>
    <property type="match status" value="1"/>
</dbReference>
<feature type="domain" description="Carbamoyl-phosphate synthetase large subunit oligomerisation" evidence="5">
    <location>
        <begin position="40"/>
        <end position="135"/>
    </location>
</feature>
<dbReference type="Proteomes" id="UP000037982">
    <property type="component" value="Unassembled WGS sequence"/>
</dbReference>
<keyword evidence="1" id="KW-0055">Arginine biosynthesis</keyword>
<keyword evidence="7" id="KW-1185">Reference proteome</keyword>
<evidence type="ECO:0000256" key="1">
    <source>
        <dbReference type="ARBA" id="ARBA00022571"/>
    </source>
</evidence>
<reference evidence="7" key="1">
    <citation type="submission" date="2015-07" db="EMBL/GenBank/DDBJ databases">
        <authorList>
            <person name="Ju K.-S."/>
            <person name="Doroghazi J.R."/>
            <person name="Metcalf W.W."/>
        </authorList>
    </citation>
    <scope>NUCLEOTIDE SEQUENCE [LARGE SCALE GENOMIC DNA]</scope>
    <source>
        <strain evidence="7">NRRL ISP-5002</strain>
    </source>
</reference>
<comment type="caution">
    <text evidence="6">The sequence shown here is derived from an EMBL/GenBank/DDBJ whole genome shotgun (WGS) entry which is preliminary data.</text>
</comment>
<keyword evidence="4" id="KW-0067">ATP-binding</keyword>
<sequence length="135" mass="15014">MAIGRNFTEALQKALRSLEKKGSQFTFVGEIGEIGDKQELLEAAVRPTDGRINTVMDAIRAGATPEEIFDHTKIDPWFVDQLFLIKETADELAAAPELTRDLIAEAKRHGFSDAQIAEIRGLREDVVREVRHALG</sequence>